<dbReference type="EMBL" id="JAIWYP010000005">
    <property type="protein sequence ID" value="KAH3827861.1"/>
    <property type="molecule type" value="Genomic_DNA"/>
</dbReference>
<evidence type="ECO:0000256" key="1">
    <source>
        <dbReference type="SAM" id="MobiDB-lite"/>
    </source>
</evidence>
<protein>
    <submittedName>
        <fullName evidence="2">Uncharacterized protein</fullName>
    </submittedName>
</protein>
<dbReference type="Proteomes" id="UP000828390">
    <property type="component" value="Unassembled WGS sequence"/>
</dbReference>
<evidence type="ECO:0000313" key="3">
    <source>
        <dbReference type="Proteomes" id="UP000828390"/>
    </source>
</evidence>
<keyword evidence="3" id="KW-1185">Reference proteome</keyword>
<comment type="caution">
    <text evidence="2">The sequence shown here is derived from an EMBL/GenBank/DDBJ whole genome shotgun (WGS) entry which is preliminary data.</text>
</comment>
<gene>
    <name evidence="2" type="ORF">DPMN_129804</name>
</gene>
<reference evidence="2" key="1">
    <citation type="journal article" date="2019" name="bioRxiv">
        <title>The Genome of the Zebra Mussel, Dreissena polymorpha: A Resource for Invasive Species Research.</title>
        <authorList>
            <person name="McCartney M.A."/>
            <person name="Auch B."/>
            <person name="Kono T."/>
            <person name="Mallez S."/>
            <person name="Zhang Y."/>
            <person name="Obille A."/>
            <person name="Becker A."/>
            <person name="Abrahante J.E."/>
            <person name="Garbe J."/>
            <person name="Badalamenti J.P."/>
            <person name="Herman A."/>
            <person name="Mangelson H."/>
            <person name="Liachko I."/>
            <person name="Sullivan S."/>
            <person name="Sone E.D."/>
            <person name="Koren S."/>
            <person name="Silverstein K.A.T."/>
            <person name="Beckman K.B."/>
            <person name="Gohl D.M."/>
        </authorList>
    </citation>
    <scope>NUCLEOTIDE SEQUENCE</scope>
    <source>
        <strain evidence="2">Duluth1</strain>
        <tissue evidence="2">Whole animal</tissue>
    </source>
</reference>
<proteinExistence type="predicted"/>
<organism evidence="2 3">
    <name type="scientific">Dreissena polymorpha</name>
    <name type="common">Zebra mussel</name>
    <name type="synonym">Mytilus polymorpha</name>
    <dbReference type="NCBI Taxonomy" id="45954"/>
    <lineage>
        <taxon>Eukaryota</taxon>
        <taxon>Metazoa</taxon>
        <taxon>Spiralia</taxon>
        <taxon>Lophotrochozoa</taxon>
        <taxon>Mollusca</taxon>
        <taxon>Bivalvia</taxon>
        <taxon>Autobranchia</taxon>
        <taxon>Heteroconchia</taxon>
        <taxon>Euheterodonta</taxon>
        <taxon>Imparidentia</taxon>
        <taxon>Neoheterodontei</taxon>
        <taxon>Myida</taxon>
        <taxon>Dreissenoidea</taxon>
        <taxon>Dreissenidae</taxon>
        <taxon>Dreissena</taxon>
    </lineage>
</organism>
<sequence length="200" mass="22229">MNLDRLSPGIGHGVDQNGLFAASRSTSDHMTNIIRRSLPKDVDRGSTTETRRSMSDHMAGAILRTMTGFAENSAESDAELNSDADHYLASVNDVLELILQTLWEDYCPRPAVSSTNSTISVTVQLARIYDPDRINKARSCLDPRLPIRSTSLWVFQSLKFANKLIPKRGEPWKVPKDLSDPKHHENSKSYKPPVPDPTSG</sequence>
<feature type="region of interest" description="Disordered" evidence="1">
    <location>
        <begin position="169"/>
        <end position="200"/>
    </location>
</feature>
<evidence type="ECO:0000313" key="2">
    <source>
        <dbReference type="EMBL" id="KAH3827861.1"/>
    </source>
</evidence>
<name>A0A9D4H6F4_DREPO</name>
<feature type="compositionally biased region" description="Basic and acidic residues" evidence="1">
    <location>
        <begin position="169"/>
        <end position="188"/>
    </location>
</feature>
<reference evidence="2" key="2">
    <citation type="submission" date="2020-11" db="EMBL/GenBank/DDBJ databases">
        <authorList>
            <person name="McCartney M.A."/>
            <person name="Auch B."/>
            <person name="Kono T."/>
            <person name="Mallez S."/>
            <person name="Becker A."/>
            <person name="Gohl D.M."/>
            <person name="Silverstein K.A.T."/>
            <person name="Koren S."/>
            <person name="Bechman K.B."/>
            <person name="Herman A."/>
            <person name="Abrahante J.E."/>
            <person name="Garbe J."/>
        </authorList>
    </citation>
    <scope>NUCLEOTIDE SEQUENCE</scope>
    <source>
        <strain evidence="2">Duluth1</strain>
        <tissue evidence="2">Whole animal</tissue>
    </source>
</reference>
<dbReference type="AlphaFoldDB" id="A0A9D4H6F4"/>
<accession>A0A9D4H6F4</accession>